<dbReference type="Gene3D" id="1.10.287.110">
    <property type="entry name" value="DnaJ domain"/>
    <property type="match status" value="1"/>
</dbReference>
<evidence type="ECO:0000313" key="2">
    <source>
        <dbReference type="EMBL" id="KAI5419281.1"/>
    </source>
</evidence>
<dbReference type="AlphaFoldDB" id="A0A9D4XID9"/>
<evidence type="ECO:0000259" key="1">
    <source>
        <dbReference type="PROSITE" id="PS50076"/>
    </source>
</evidence>
<keyword evidence="3" id="KW-1185">Reference proteome</keyword>
<dbReference type="Proteomes" id="UP001058974">
    <property type="component" value="Chromosome 4"/>
</dbReference>
<dbReference type="InterPro" id="IPR036869">
    <property type="entry name" value="J_dom_sf"/>
</dbReference>
<dbReference type="SMART" id="SM00271">
    <property type="entry name" value="DnaJ"/>
    <property type="match status" value="1"/>
</dbReference>
<name>A0A9D4XID9_PEA</name>
<dbReference type="InterPro" id="IPR001623">
    <property type="entry name" value="DnaJ_domain"/>
</dbReference>
<organism evidence="2 3">
    <name type="scientific">Pisum sativum</name>
    <name type="common">Garden pea</name>
    <name type="synonym">Lathyrus oleraceus</name>
    <dbReference type="NCBI Taxonomy" id="3888"/>
    <lineage>
        <taxon>Eukaryota</taxon>
        <taxon>Viridiplantae</taxon>
        <taxon>Streptophyta</taxon>
        <taxon>Embryophyta</taxon>
        <taxon>Tracheophyta</taxon>
        <taxon>Spermatophyta</taxon>
        <taxon>Magnoliopsida</taxon>
        <taxon>eudicotyledons</taxon>
        <taxon>Gunneridae</taxon>
        <taxon>Pentapetalae</taxon>
        <taxon>rosids</taxon>
        <taxon>fabids</taxon>
        <taxon>Fabales</taxon>
        <taxon>Fabaceae</taxon>
        <taxon>Papilionoideae</taxon>
        <taxon>50 kb inversion clade</taxon>
        <taxon>NPAAA clade</taxon>
        <taxon>Hologalegina</taxon>
        <taxon>IRL clade</taxon>
        <taxon>Fabeae</taxon>
        <taxon>Lathyrus</taxon>
    </lineage>
</organism>
<dbReference type="OrthoDB" id="977640at2759"/>
<evidence type="ECO:0000313" key="3">
    <source>
        <dbReference type="Proteomes" id="UP001058974"/>
    </source>
</evidence>
<proteinExistence type="predicted"/>
<sequence length="269" mass="31200">METDNKTQRQAVSYHSSLRSGATLLSRRLFPSCRTFILRQPRSDPDIATQLDRMLTIIDVLEAASLRVGPGNNLPDHYAVLQLKPSDTNTRNRDFVRQRFKKLVRQLDPNKNKFPLTEEALMRVREAWQILSDPVQLARYEHEIRGEAEVEVVSPASFWTMCPYCWYLHEYEKKYQDCTLRCGNCQRTFHGAPVKPPEPESMVEGKEQYYCYHMSLPLRYPVDENCSFEFGGNAGRKMRIKTVANRSRVKGFVVPDSESESDPEMEVEL</sequence>
<dbReference type="Pfam" id="PF00226">
    <property type="entry name" value="DnaJ"/>
    <property type="match status" value="1"/>
</dbReference>
<accession>A0A9D4XID9</accession>
<dbReference type="CDD" id="cd06257">
    <property type="entry name" value="DnaJ"/>
    <property type="match status" value="1"/>
</dbReference>
<dbReference type="PANTHER" id="PTHR45496">
    <property type="entry name" value="CHAPERONE DNAJ-DOMAIN SUPERFAMILY PROTEIN"/>
    <property type="match status" value="1"/>
</dbReference>
<dbReference type="SUPFAM" id="SSF46565">
    <property type="entry name" value="Chaperone J-domain"/>
    <property type="match status" value="1"/>
</dbReference>
<dbReference type="PANTHER" id="PTHR45496:SF9">
    <property type="entry name" value="CHAPERONE DNAJ-DOMAIN PROTEIN"/>
    <property type="match status" value="1"/>
</dbReference>
<dbReference type="Gramene" id="Psat4g119240.1">
    <property type="protein sequence ID" value="Psat4g119240.1.cds1"/>
    <property type="gene ID" value="Psat4g119240"/>
</dbReference>
<feature type="domain" description="J" evidence="1">
    <location>
        <begin position="76"/>
        <end position="146"/>
    </location>
</feature>
<gene>
    <name evidence="2" type="ORF">KIW84_043450</name>
</gene>
<dbReference type="Gramene" id="Psat04G0345000-T1">
    <property type="protein sequence ID" value="KAI5419281.1"/>
    <property type="gene ID" value="KIW84_043450"/>
</dbReference>
<protein>
    <recommendedName>
        <fullName evidence="1">J domain-containing protein</fullName>
    </recommendedName>
</protein>
<dbReference type="PROSITE" id="PS50076">
    <property type="entry name" value="DNAJ_2"/>
    <property type="match status" value="1"/>
</dbReference>
<dbReference type="EMBL" id="JAMSHJ010000004">
    <property type="protein sequence ID" value="KAI5419281.1"/>
    <property type="molecule type" value="Genomic_DNA"/>
</dbReference>
<reference evidence="2 3" key="1">
    <citation type="journal article" date="2022" name="Nat. Genet.">
        <title>Improved pea reference genome and pan-genome highlight genomic features and evolutionary characteristics.</title>
        <authorList>
            <person name="Yang T."/>
            <person name="Liu R."/>
            <person name="Luo Y."/>
            <person name="Hu S."/>
            <person name="Wang D."/>
            <person name="Wang C."/>
            <person name="Pandey M.K."/>
            <person name="Ge S."/>
            <person name="Xu Q."/>
            <person name="Li N."/>
            <person name="Li G."/>
            <person name="Huang Y."/>
            <person name="Saxena R.K."/>
            <person name="Ji Y."/>
            <person name="Li M."/>
            <person name="Yan X."/>
            <person name="He Y."/>
            <person name="Liu Y."/>
            <person name="Wang X."/>
            <person name="Xiang C."/>
            <person name="Varshney R.K."/>
            <person name="Ding H."/>
            <person name="Gao S."/>
            <person name="Zong X."/>
        </authorList>
    </citation>
    <scope>NUCLEOTIDE SEQUENCE [LARGE SCALE GENOMIC DNA]</scope>
    <source>
        <strain evidence="2 3">cv. Zhongwan 6</strain>
    </source>
</reference>
<comment type="caution">
    <text evidence="2">The sequence shown here is derived from an EMBL/GenBank/DDBJ whole genome shotgun (WGS) entry which is preliminary data.</text>
</comment>
<dbReference type="InterPro" id="IPR053052">
    <property type="entry name" value="Imprinting_Balance_Reg"/>
</dbReference>